<dbReference type="SMART" id="SM00298">
    <property type="entry name" value="CHROMO"/>
    <property type="match status" value="2"/>
</dbReference>
<evidence type="ECO:0000256" key="8">
    <source>
        <dbReference type="ARBA" id="ARBA00023163"/>
    </source>
</evidence>
<dbReference type="GO" id="GO:0005634">
    <property type="term" value="C:nucleus"/>
    <property type="evidence" value="ECO:0007669"/>
    <property type="project" value="UniProtKB-SubCell"/>
</dbReference>
<feature type="compositionally biased region" description="Basic and acidic residues" evidence="11">
    <location>
        <begin position="768"/>
        <end position="791"/>
    </location>
</feature>
<dbReference type="CDD" id="cd18793">
    <property type="entry name" value="SF2_C_SNF"/>
    <property type="match status" value="1"/>
</dbReference>
<organism evidence="16 17">
    <name type="scientific">Lates calcarifer</name>
    <name type="common">Barramundi</name>
    <name type="synonym">Holocentrus calcarifer</name>
    <dbReference type="NCBI Taxonomy" id="8187"/>
    <lineage>
        <taxon>Eukaryota</taxon>
        <taxon>Metazoa</taxon>
        <taxon>Chordata</taxon>
        <taxon>Craniata</taxon>
        <taxon>Vertebrata</taxon>
        <taxon>Euteleostomi</taxon>
        <taxon>Actinopterygii</taxon>
        <taxon>Neopterygii</taxon>
        <taxon>Teleostei</taxon>
        <taxon>Neoteleostei</taxon>
        <taxon>Acanthomorphata</taxon>
        <taxon>Carangaria</taxon>
        <taxon>Carangaria incertae sedis</taxon>
        <taxon>Centropomidae</taxon>
        <taxon>Lates</taxon>
    </lineage>
</organism>
<keyword evidence="5" id="KW-0067">ATP-binding</keyword>
<reference evidence="17" key="1">
    <citation type="submission" date="2015-09" db="EMBL/GenBank/DDBJ databases">
        <authorList>
            <person name="Sai Rama Sridatta P."/>
        </authorList>
    </citation>
    <scope>NUCLEOTIDE SEQUENCE [LARGE SCALE GENOMIC DNA]</scope>
</reference>
<evidence type="ECO:0000313" key="16">
    <source>
        <dbReference type="Ensembl" id="ENSLCAP00010027879.1"/>
    </source>
</evidence>
<dbReference type="GO" id="GO:0034728">
    <property type="term" value="P:nucleosome organization"/>
    <property type="evidence" value="ECO:0007669"/>
    <property type="project" value="TreeGrafter"/>
</dbReference>
<dbReference type="Gene3D" id="1.10.10.60">
    <property type="entry name" value="Homeodomain-like"/>
    <property type="match status" value="1"/>
</dbReference>
<keyword evidence="9" id="KW-0539">Nucleus</keyword>
<dbReference type="Pfam" id="PF00271">
    <property type="entry name" value="Helicase_C"/>
    <property type="match status" value="1"/>
</dbReference>
<keyword evidence="7" id="KW-0238">DNA-binding</keyword>
<dbReference type="Gene3D" id="3.40.50.300">
    <property type="entry name" value="P-loop containing nucleotide triphosphate hydrolases"/>
    <property type="match status" value="1"/>
</dbReference>
<evidence type="ECO:0000256" key="4">
    <source>
        <dbReference type="ARBA" id="ARBA00022801"/>
    </source>
</evidence>
<dbReference type="Pfam" id="PF13907">
    <property type="entry name" value="CHD1-like_C"/>
    <property type="match status" value="1"/>
</dbReference>
<dbReference type="FunFam" id="1.10.10.60:FF:000106">
    <property type="entry name" value="Chromodomain-helicase-DNA-binding protein 2 isoform 1"/>
    <property type="match status" value="1"/>
</dbReference>
<dbReference type="PROSITE" id="PS51194">
    <property type="entry name" value="HELICASE_CTER"/>
    <property type="match status" value="1"/>
</dbReference>
<accession>A0A4W6DS80</accession>
<dbReference type="GeneTree" id="ENSGT00940000156579"/>
<dbReference type="InterPro" id="IPR023780">
    <property type="entry name" value="Chromo_domain"/>
</dbReference>
<reference evidence="16" key="2">
    <citation type="submission" date="2025-08" db="UniProtKB">
        <authorList>
            <consortium name="Ensembl"/>
        </authorList>
    </citation>
    <scope>IDENTIFICATION</scope>
</reference>
<dbReference type="CDD" id="cd18666">
    <property type="entry name" value="CD1_tandem_CHD1-2_like"/>
    <property type="match status" value="1"/>
</dbReference>
<gene>
    <name evidence="16" type="primary">CHD1</name>
    <name evidence="16" type="synonym">chd1</name>
</gene>
<dbReference type="InterPro" id="IPR038718">
    <property type="entry name" value="SNF2-like_sf"/>
</dbReference>
<feature type="region of interest" description="Disordered" evidence="11">
    <location>
        <begin position="1223"/>
        <end position="1307"/>
    </location>
</feature>
<evidence type="ECO:0000256" key="11">
    <source>
        <dbReference type="SAM" id="MobiDB-lite"/>
    </source>
</evidence>
<dbReference type="Proteomes" id="UP000314980">
    <property type="component" value="Unassembled WGS sequence"/>
</dbReference>
<dbReference type="InterPro" id="IPR027417">
    <property type="entry name" value="P-loop_NTPase"/>
</dbReference>
<dbReference type="Ensembl" id="ENSLCAT00010028488.1">
    <property type="protein sequence ID" value="ENSLCAP00010027879.1"/>
    <property type="gene ID" value="ENSLCAG00010012142.1"/>
</dbReference>
<dbReference type="Pfam" id="PF18375">
    <property type="entry name" value="CDH1_2_SANT_HL1"/>
    <property type="match status" value="1"/>
</dbReference>
<dbReference type="SUPFAM" id="SSF52540">
    <property type="entry name" value="P-loop containing nucleoside triphosphate hydrolases"/>
    <property type="match status" value="2"/>
</dbReference>
<dbReference type="PROSITE" id="PS50013">
    <property type="entry name" value="CHROMO_2"/>
    <property type="match status" value="2"/>
</dbReference>
<dbReference type="InterPro" id="IPR000953">
    <property type="entry name" value="Chromo/chromo_shadow_dom"/>
</dbReference>
<dbReference type="PANTHER" id="PTHR45623">
    <property type="entry name" value="CHROMODOMAIN-HELICASE-DNA-BINDING PROTEIN 3-RELATED-RELATED"/>
    <property type="match status" value="1"/>
</dbReference>
<dbReference type="FunFam" id="2.40.50.40:FF:000014">
    <property type="entry name" value="Chromodomain-helicase-DNA-binding protein 2 isoform 1"/>
    <property type="match status" value="1"/>
</dbReference>
<feature type="chain" id="PRO_5021424789" evidence="12">
    <location>
        <begin position="18"/>
        <end position="1307"/>
    </location>
</feature>
<comment type="subcellular location">
    <subcellularLocation>
        <location evidence="1">Nucleus</location>
    </subcellularLocation>
</comment>
<feature type="domain" description="Helicase ATP-binding" evidence="14">
    <location>
        <begin position="226"/>
        <end position="396"/>
    </location>
</feature>
<feature type="compositionally biased region" description="Basic and acidic residues" evidence="11">
    <location>
        <begin position="1280"/>
        <end position="1307"/>
    </location>
</feature>
<dbReference type="GO" id="GO:0003677">
    <property type="term" value="F:DNA binding"/>
    <property type="evidence" value="ECO:0007669"/>
    <property type="project" value="UniProtKB-KW"/>
</dbReference>
<evidence type="ECO:0000256" key="5">
    <source>
        <dbReference type="ARBA" id="ARBA00022840"/>
    </source>
</evidence>
<evidence type="ECO:0000256" key="3">
    <source>
        <dbReference type="ARBA" id="ARBA00022741"/>
    </source>
</evidence>
<dbReference type="InterPro" id="IPR040793">
    <property type="entry name" value="CDH1_2_SANT_HL1"/>
</dbReference>
<dbReference type="InterPro" id="IPR049730">
    <property type="entry name" value="SNF2/RAD54-like_C"/>
</dbReference>
<feature type="domain" description="Helicase C-terminal" evidence="15">
    <location>
        <begin position="525"/>
        <end position="676"/>
    </location>
</feature>
<feature type="compositionally biased region" description="Basic residues" evidence="11">
    <location>
        <begin position="839"/>
        <end position="849"/>
    </location>
</feature>
<keyword evidence="8" id="KW-0804">Transcription</keyword>
<keyword evidence="2" id="KW-0677">Repeat</keyword>
<dbReference type="GO" id="GO:0003682">
    <property type="term" value="F:chromatin binding"/>
    <property type="evidence" value="ECO:0007669"/>
    <property type="project" value="TreeGrafter"/>
</dbReference>
<evidence type="ECO:0000259" key="13">
    <source>
        <dbReference type="PROSITE" id="PS50013"/>
    </source>
</evidence>
<dbReference type="Gene3D" id="2.40.50.40">
    <property type="match status" value="2"/>
</dbReference>
<dbReference type="FunFam" id="3.40.50.300:FF:000130">
    <property type="entry name" value="Chromodomain-helicase-DNA-binding protein 2 isoform 1"/>
    <property type="match status" value="1"/>
</dbReference>
<comment type="catalytic activity">
    <reaction evidence="10">
        <text>ATP + H2O = ADP + phosphate + H(+)</text>
        <dbReference type="Rhea" id="RHEA:13065"/>
        <dbReference type="ChEBI" id="CHEBI:15377"/>
        <dbReference type="ChEBI" id="CHEBI:15378"/>
        <dbReference type="ChEBI" id="CHEBI:30616"/>
        <dbReference type="ChEBI" id="CHEBI:43474"/>
        <dbReference type="ChEBI" id="CHEBI:456216"/>
    </reaction>
</comment>
<reference evidence="16" key="3">
    <citation type="submission" date="2025-09" db="UniProtKB">
        <authorList>
            <consortium name="Ensembl"/>
        </authorList>
    </citation>
    <scope>IDENTIFICATION</scope>
</reference>
<dbReference type="InterPro" id="IPR014001">
    <property type="entry name" value="Helicase_ATP-bd"/>
</dbReference>
<dbReference type="GO" id="GO:0016887">
    <property type="term" value="F:ATP hydrolysis activity"/>
    <property type="evidence" value="ECO:0007669"/>
    <property type="project" value="TreeGrafter"/>
</dbReference>
<dbReference type="GO" id="GO:0140658">
    <property type="term" value="F:ATP-dependent chromatin remodeler activity"/>
    <property type="evidence" value="ECO:0007669"/>
    <property type="project" value="TreeGrafter"/>
</dbReference>
<dbReference type="Pfam" id="PF00385">
    <property type="entry name" value="Chromo"/>
    <property type="match status" value="2"/>
</dbReference>
<dbReference type="InterPro" id="IPR001650">
    <property type="entry name" value="Helicase_C-like"/>
</dbReference>
<feature type="region of interest" description="Disordered" evidence="11">
    <location>
        <begin position="763"/>
        <end position="791"/>
    </location>
</feature>
<dbReference type="CDD" id="cd18661">
    <property type="entry name" value="CD2_tandem_CHD1-2_like"/>
    <property type="match status" value="1"/>
</dbReference>
<dbReference type="SMART" id="SM00490">
    <property type="entry name" value="HELICc"/>
    <property type="match status" value="1"/>
</dbReference>
<protein>
    <submittedName>
        <fullName evidence="16">Chromodomain helicase DNA binding protein 1</fullName>
    </submittedName>
</protein>
<proteinExistence type="predicted"/>
<dbReference type="SUPFAM" id="SSF54160">
    <property type="entry name" value="Chromo domain-like"/>
    <property type="match status" value="2"/>
</dbReference>
<evidence type="ECO:0000256" key="1">
    <source>
        <dbReference type="ARBA" id="ARBA00004123"/>
    </source>
</evidence>
<keyword evidence="4" id="KW-0378">Hydrolase</keyword>
<sequence length="1307" mass="151313">MVHIISFFFLTTATGSATTVYAVEADGDPNFNFNPNKEAGEIQYLIKWKNWAHIHNTWETEETLKLQNVKGMKKLDNFKKKEQEKKKWLKAASPEDIEYFNCQEELMDDLHSQYQLVERIIGALHIFYSGHSNQKSAAGYPDYLCKWQGLPYSECSWEDGALIAKKFQKCIDDYMSRNQSKTIPSRDCKVLKQRPRFVPMKKQPAYIGGDGLELRDYQLDSLNWMAHSWCKGNSCILADEMGLGKTIQTICFLNYLFNEHQLYGPFLLVVPLSTLTSWQREIQLWAPQMNVVVYLGDISSRNMIRTHEWMHVHNKRLKFNILLTTYEILLKDKSFLGNVNWAFIGVDEAHRLKNDDSLLYKTMIDFKSNHRLLITGTPLQNSLKELWSLLHFIMPEKFHSWELFEDEHGKGRDSGYTSLHKELEPFLLRRVKKDVEKSLPAKVEQILRVEMSAIQKQYYKWILTRNYKALSKGTKGSTSGFLNIMMELKKCCNHCYLIKPPEDNEFLNRAEALQQLIRSSGKLVLLDKLLVRLKERGHRVLIFSQMVRMLDILAEYLRSRQFLFQRLDGSIKGEMRKQALDHFNAEGSEDFCFLLSTRAGGLGINLASADTVVIFDSDWNPQNDLQAQARAHRIGQKRQVNIYRLVTKGSVEEDIIERAKKKMVLDHLVIQRMDTTGKTVLHTGAAPSSSAPFNKEELSAILKFGAEELFKEPEGEEQEPQEMDIDEILKRAETRENDPGPSTVGEELLSQFKVANFSMMEDEEIDIDSERSQRSWDDIIPEEQRRRMEEEERQKELEEIYMLPRMRNCAKQVHLQACDFSRRNRRYSGSDSDSPSDRKRPKKRGRPRTIPRENIKGFNDAEIRRFVKSYKKFGGPLERLDAIARDAELVDKSEHDLKRLAETVHNGCVRTLRENPCGPDKTSGGRRGKVKGPTFRISGVQVNAKLVISHEEELAPLHKAIPADPEERKKYMIPCHSKAAHFDIEWGKEDDSSLLIGIYEYGYGSWEMIKMDPDLNLTHKLLPDDPDKKPQAKQLQTRADYLIKLLSKDLAKKEAQKQAGTVSVSDSACQDSSKASDVPLHITASGENVPISEESEELDQRTFSVCKERMRPVKAALKQLDRPEKGLSEREQLEHTRQCLIKIGDHITECLKEYSNPDQIKQWRKNLWIFVSKFTEFDARKLHKLYKHAIKKRQENAQVCKASYCCEVIYLWFSSSDVEKLKDNSHQDESSRDSYSSERHQTSGRHHESSSSKERHSSESHRKTAGGESRKRPYSSFSNGKDHRDRDHYRPDSRDRDRQDRCGTKTA</sequence>
<feature type="region of interest" description="Disordered" evidence="11">
    <location>
        <begin position="824"/>
        <end position="852"/>
    </location>
</feature>
<dbReference type="SMART" id="SM00487">
    <property type="entry name" value="DEXDc"/>
    <property type="match status" value="1"/>
</dbReference>
<dbReference type="FunFam" id="3.40.50.10810:FF:000007">
    <property type="entry name" value="Chromodomain-helicase-DNA-binding protein 2 isoform 1"/>
    <property type="match status" value="1"/>
</dbReference>
<dbReference type="InterPro" id="IPR000330">
    <property type="entry name" value="SNF2_N"/>
</dbReference>
<evidence type="ECO:0000256" key="6">
    <source>
        <dbReference type="ARBA" id="ARBA00023015"/>
    </source>
</evidence>
<dbReference type="InterPro" id="IPR025260">
    <property type="entry name" value="CHD1-like_C"/>
</dbReference>
<dbReference type="Gene3D" id="3.40.50.10810">
    <property type="entry name" value="Tandem AAA-ATPase domain"/>
    <property type="match status" value="1"/>
</dbReference>
<dbReference type="InterPro" id="IPR023779">
    <property type="entry name" value="Chromodomain_CS"/>
</dbReference>
<name>A0A4W6DS80_LATCA</name>
<feature type="domain" description="Chromo" evidence="13">
    <location>
        <begin position="115"/>
        <end position="186"/>
    </location>
</feature>
<dbReference type="InterPro" id="IPR056302">
    <property type="entry name" value="CHD1-2/Hrp3_HTH"/>
</dbReference>
<evidence type="ECO:0000256" key="2">
    <source>
        <dbReference type="ARBA" id="ARBA00022737"/>
    </source>
</evidence>
<evidence type="ECO:0000313" key="17">
    <source>
        <dbReference type="Proteomes" id="UP000314980"/>
    </source>
</evidence>
<evidence type="ECO:0000256" key="7">
    <source>
        <dbReference type="ARBA" id="ARBA00023125"/>
    </source>
</evidence>
<keyword evidence="3" id="KW-0547">Nucleotide-binding</keyword>
<dbReference type="Pfam" id="PF23588">
    <property type="entry name" value="HTH_CHD1_Hrp3"/>
    <property type="match status" value="1"/>
</dbReference>
<evidence type="ECO:0000256" key="9">
    <source>
        <dbReference type="ARBA" id="ARBA00023242"/>
    </source>
</evidence>
<feature type="signal peptide" evidence="12">
    <location>
        <begin position="1"/>
        <end position="17"/>
    </location>
</feature>
<dbReference type="GO" id="GO:0042393">
    <property type="term" value="F:histone binding"/>
    <property type="evidence" value="ECO:0007669"/>
    <property type="project" value="TreeGrafter"/>
</dbReference>
<feature type="domain" description="Chromo" evidence="13">
    <location>
        <begin position="21"/>
        <end position="90"/>
    </location>
</feature>
<dbReference type="GO" id="GO:0005524">
    <property type="term" value="F:ATP binding"/>
    <property type="evidence" value="ECO:0007669"/>
    <property type="project" value="UniProtKB-KW"/>
</dbReference>
<evidence type="ECO:0000259" key="14">
    <source>
        <dbReference type="PROSITE" id="PS51192"/>
    </source>
</evidence>
<keyword evidence="6" id="KW-0805">Transcription regulation</keyword>
<evidence type="ECO:0000259" key="15">
    <source>
        <dbReference type="PROSITE" id="PS51194"/>
    </source>
</evidence>
<dbReference type="PROSITE" id="PS00598">
    <property type="entry name" value="CHROMO_1"/>
    <property type="match status" value="2"/>
</dbReference>
<dbReference type="PANTHER" id="PTHR45623:SF7">
    <property type="entry name" value="CHROMODOMAIN-HELICASE-DNA-BINDING PROTEIN 1"/>
    <property type="match status" value="1"/>
</dbReference>
<evidence type="ECO:0000256" key="10">
    <source>
        <dbReference type="ARBA" id="ARBA00049360"/>
    </source>
</evidence>
<evidence type="ECO:0000256" key="12">
    <source>
        <dbReference type="SAM" id="SignalP"/>
    </source>
</evidence>
<dbReference type="GO" id="GO:0000785">
    <property type="term" value="C:chromatin"/>
    <property type="evidence" value="ECO:0007669"/>
    <property type="project" value="TreeGrafter"/>
</dbReference>
<dbReference type="SMART" id="SM01176">
    <property type="entry name" value="DUF4208"/>
    <property type="match status" value="1"/>
</dbReference>
<dbReference type="PROSITE" id="PS51192">
    <property type="entry name" value="HELICASE_ATP_BIND_1"/>
    <property type="match status" value="1"/>
</dbReference>
<dbReference type="Pfam" id="PF00176">
    <property type="entry name" value="SNF2-rel_dom"/>
    <property type="match status" value="1"/>
</dbReference>
<keyword evidence="12" id="KW-0732">Signal</keyword>
<feature type="compositionally biased region" description="Basic and acidic residues" evidence="11">
    <location>
        <begin position="1223"/>
        <end position="1262"/>
    </location>
</feature>
<dbReference type="InterPro" id="IPR016197">
    <property type="entry name" value="Chromo-like_dom_sf"/>
</dbReference>
<keyword evidence="17" id="KW-1185">Reference proteome</keyword>